<organism evidence="1 2">
    <name type="scientific">Paenirhodobacter huangdaonensis</name>
    <dbReference type="NCBI Taxonomy" id="2501515"/>
    <lineage>
        <taxon>Bacteria</taxon>
        <taxon>Pseudomonadati</taxon>
        <taxon>Pseudomonadota</taxon>
        <taxon>Alphaproteobacteria</taxon>
        <taxon>Rhodobacterales</taxon>
        <taxon>Rhodobacter group</taxon>
        <taxon>Paenirhodobacter</taxon>
    </lineage>
</organism>
<dbReference type="Proteomes" id="UP000288071">
    <property type="component" value="Unassembled WGS sequence"/>
</dbReference>
<dbReference type="InterPro" id="IPR007486">
    <property type="entry name" value="YebE"/>
</dbReference>
<protein>
    <submittedName>
        <fullName evidence="1">Tellurite resistance TerB family protein</fullName>
    </submittedName>
</protein>
<reference evidence="2" key="1">
    <citation type="submission" date="2019-01" db="EMBL/GenBank/DDBJ databases">
        <title>Sinorhodobacter populi sp. nov. isolated from the symptomatic bark tissue of Populus euramericana canker.</title>
        <authorList>
            <person name="Li Y."/>
        </authorList>
    </citation>
    <scope>NUCLEOTIDE SEQUENCE [LARGE SCALE GENOMIC DNA]</scope>
    <source>
        <strain evidence="2">CGMCC 1.12963</strain>
    </source>
</reference>
<dbReference type="Pfam" id="PF04391">
    <property type="entry name" value="DUF533"/>
    <property type="match status" value="1"/>
</dbReference>
<gene>
    <name evidence="1" type="ORF">EOW66_10865</name>
</gene>
<dbReference type="Gene3D" id="1.10.3680.10">
    <property type="entry name" value="TerB-like"/>
    <property type="match status" value="1"/>
</dbReference>
<dbReference type="InterPro" id="IPR029024">
    <property type="entry name" value="TerB-like"/>
</dbReference>
<keyword evidence="2" id="KW-1185">Reference proteome</keyword>
<evidence type="ECO:0000313" key="2">
    <source>
        <dbReference type="Proteomes" id="UP000288071"/>
    </source>
</evidence>
<dbReference type="SUPFAM" id="SSF158682">
    <property type="entry name" value="TerB-like"/>
    <property type="match status" value="1"/>
</dbReference>
<proteinExistence type="predicted"/>
<comment type="caution">
    <text evidence="1">The sequence shown here is derived from an EMBL/GenBank/DDBJ whole genome shotgun (WGS) entry which is preliminary data.</text>
</comment>
<dbReference type="RefSeq" id="WP_128156376.1">
    <property type="nucleotide sequence ID" value="NZ_JBHSOM010000006.1"/>
</dbReference>
<dbReference type="EMBL" id="SAVA01000005">
    <property type="protein sequence ID" value="RWR52247.1"/>
    <property type="molecule type" value="Genomic_DNA"/>
</dbReference>
<reference evidence="1 2" key="2">
    <citation type="submission" date="2019-01" db="EMBL/GenBank/DDBJ databases">
        <title>Sinorhodobacter populi sp. nov. isolated from the symptomatic bark tissue of Populus euramericana canker.</title>
        <authorList>
            <person name="Xu G."/>
        </authorList>
    </citation>
    <scope>NUCLEOTIDE SEQUENCE [LARGE SCALE GENOMIC DNA]</scope>
    <source>
        <strain evidence="1 2">CGMCC 1.12963</strain>
    </source>
</reference>
<evidence type="ECO:0000313" key="1">
    <source>
        <dbReference type="EMBL" id="RWR52247.1"/>
    </source>
</evidence>
<dbReference type="CDD" id="cd07178">
    <property type="entry name" value="terB_like_YebE"/>
    <property type="match status" value="1"/>
</dbReference>
<accession>A0A3S4MHI0</accession>
<name>A0A3S4MHI0_9RHOB</name>
<sequence>MSFVKTLATLAVGFAAARGVETFRKMGGVEGMKEALRGAAEPGGVADKMGEFAEKIGVPGGGQAMRDLVSKMSAQAVSTTEATEAGLDSLLGAMSAAAASGAKGVGDMLQAVSTATPAHPMMEENAKLMIRAMIQAAKADGAIDPEERAKIMDHLGDASDEEIAFVNAALDAPVDVGALAAEVGEHAKVQVYSAALMAITVDTPAERQYLANLAAALGLEAAKVLEIHKAMGKPTP</sequence>
<dbReference type="AlphaFoldDB" id="A0A3S4MHI0"/>